<dbReference type="PANTHER" id="PTHR45982">
    <property type="entry name" value="REGULATOR OF CHROMOSOME CONDENSATION"/>
    <property type="match status" value="1"/>
</dbReference>
<dbReference type="AlphaFoldDB" id="A0A660C7U4"/>
<dbReference type="Gene3D" id="2.130.10.30">
    <property type="entry name" value="Regulator of chromosome condensation 1/beta-lactamase-inhibitor protein II"/>
    <property type="match status" value="2"/>
</dbReference>
<dbReference type="GO" id="GO:0005085">
    <property type="term" value="F:guanyl-nucleotide exchange factor activity"/>
    <property type="evidence" value="ECO:0007669"/>
    <property type="project" value="TreeGrafter"/>
</dbReference>
<accession>A0A660C7U4</accession>
<feature type="region of interest" description="Disordered" evidence="3">
    <location>
        <begin position="292"/>
        <end position="322"/>
    </location>
</feature>
<dbReference type="InterPro" id="IPR051553">
    <property type="entry name" value="Ran_GTPase-activating"/>
</dbReference>
<evidence type="ECO:0000313" key="6">
    <source>
        <dbReference type="Proteomes" id="UP000317303"/>
    </source>
</evidence>
<evidence type="ECO:0000256" key="1">
    <source>
        <dbReference type="ARBA" id="ARBA00022658"/>
    </source>
</evidence>
<dbReference type="PROSITE" id="PS50012">
    <property type="entry name" value="RCC1_3"/>
    <property type="match status" value="4"/>
</dbReference>
<reference evidence="5 6" key="1">
    <citation type="submission" date="2019-07" db="EMBL/GenBank/DDBJ databases">
        <title>R&amp;d 2014.</title>
        <authorList>
            <person name="Klenk H.-P."/>
        </authorList>
    </citation>
    <scope>NUCLEOTIDE SEQUENCE [LARGE SCALE GENOMIC DNA]</scope>
    <source>
        <strain evidence="5 6">DSM 43194</strain>
    </source>
</reference>
<dbReference type="PRINTS" id="PR00633">
    <property type="entry name" value="RCCNDNSATION"/>
</dbReference>
<evidence type="ECO:0000256" key="2">
    <source>
        <dbReference type="ARBA" id="ARBA00022737"/>
    </source>
</evidence>
<dbReference type="SUPFAM" id="SSF50985">
    <property type="entry name" value="RCC1/BLIP-II"/>
    <property type="match status" value="2"/>
</dbReference>
<dbReference type="InterPro" id="IPR000408">
    <property type="entry name" value="Reg_chr_condens"/>
</dbReference>
<proteinExistence type="predicted"/>
<evidence type="ECO:0000259" key="4">
    <source>
        <dbReference type="Pfam" id="PF25390"/>
    </source>
</evidence>
<dbReference type="InterPro" id="IPR058923">
    <property type="entry name" value="RCC1-like_dom"/>
</dbReference>
<dbReference type="InterPro" id="IPR009091">
    <property type="entry name" value="RCC1/BLIP-II"/>
</dbReference>
<gene>
    <name evidence="5" type="ORF">JD82_01240</name>
</gene>
<protein>
    <submittedName>
        <fullName evidence="5">Alpha-tubulin suppressor-like RCC1 family protein</fullName>
    </submittedName>
</protein>
<keyword evidence="6" id="KW-1185">Reference proteome</keyword>
<sequence length="714" mass="73426">MTGRDRARGRHRRVRVATVHRSVIAAVLAAVVMLVLMTTSSQAYFSDLVAGSSTASAGHPGLEIRDMTIGGQAAGSGSTLEHGRPYELAFTVANSGTAPWRGDLTLFDYIAAESGEDIGERGVVLVWPGGTPQTEIAEAVAAGEHSGASVITPETADTGDMPGADPPTTGQAVPLPTLTLGAGEQQAYSFQVVLLSNRISAGEDGTTQVVDGYEVVSMPVHFGASAQATGTAGDYRTGWTGSGRQAVEAIASVRVNTPPTLTDAGANTTPFLGQVGDDPTTDEYLRGLVTATDAEDDPDGDGSALKGSITWNSDFDPDTPGPWSATYAVKDSTGADADPISLAGETWTFGGIANGRRHTLALDSLGRVWVWGHGSSGRLGLGDSGEATDDARVPTMLPAFDGGSDATRVVDIAAGFSSSYAVTADGRVWAWGHNAYGLGNGSTQSDHPVAFDLPEPAAQISSSHDTTGVVTTAGNVYAWGQNGYGQVGDGTTATRSTPVRVDVSGVAQLSMGYYTGGAVTTGGDLHTWGWDAYGLLGDGSDTHGDVGNAPTRINADGTTYGMVSIGQLHALAVTTEGVVHGWGHDGQSRLGGHGAEDAPASMGLESYGPATHVATGYDQSWVALADGRLVTAGHNDHGELFSGNTTTRGFDLASDDNARDVVMAAGNHANAFFLRSDGHVYAIGWNDDHELGDGTTTTSTAKAVRWGFDPPSVP</sequence>
<dbReference type="Pfam" id="PF25390">
    <property type="entry name" value="WD40_RLD"/>
    <property type="match status" value="1"/>
</dbReference>
<dbReference type="EMBL" id="VLJV01000001">
    <property type="protein sequence ID" value="TWH19416.1"/>
    <property type="molecule type" value="Genomic_DNA"/>
</dbReference>
<dbReference type="PANTHER" id="PTHR45982:SF1">
    <property type="entry name" value="REGULATOR OF CHROMOSOME CONDENSATION"/>
    <property type="match status" value="1"/>
</dbReference>
<name>A0A660C7U4_9PSEU</name>
<feature type="domain" description="RCC1-like" evidence="4">
    <location>
        <begin position="349"/>
        <end position="595"/>
    </location>
</feature>
<evidence type="ECO:0000313" key="5">
    <source>
        <dbReference type="EMBL" id="TWH19416.1"/>
    </source>
</evidence>
<comment type="caution">
    <text evidence="5">The sequence shown here is derived from an EMBL/GenBank/DDBJ whole genome shotgun (WGS) entry which is preliminary data.</text>
</comment>
<keyword evidence="1" id="KW-0344">Guanine-nucleotide releasing factor</keyword>
<organism evidence="5 6">
    <name type="scientific">Prauserella rugosa</name>
    <dbReference type="NCBI Taxonomy" id="43354"/>
    <lineage>
        <taxon>Bacteria</taxon>
        <taxon>Bacillati</taxon>
        <taxon>Actinomycetota</taxon>
        <taxon>Actinomycetes</taxon>
        <taxon>Pseudonocardiales</taxon>
        <taxon>Pseudonocardiaceae</taxon>
        <taxon>Prauserella</taxon>
    </lineage>
</organism>
<evidence type="ECO:0000256" key="3">
    <source>
        <dbReference type="SAM" id="MobiDB-lite"/>
    </source>
</evidence>
<dbReference type="GO" id="GO:0005737">
    <property type="term" value="C:cytoplasm"/>
    <property type="evidence" value="ECO:0007669"/>
    <property type="project" value="TreeGrafter"/>
</dbReference>
<dbReference type="Proteomes" id="UP000317303">
    <property type="component" value="Unassembled WGS sequence"/>
</dbReference>
<keyword evidence="2" id="KW-0677">Repeat</keyword>